<dbReference type="PANTHER" id="PTHR33337:SF43">
    <property type="entry name" value="CENP-V_GFA DOMAIN-CONTAINING PROTEIN"/>
    <property type="match status" value="1"/>
</dbReference>
<keyword evidence="2" id="KW-0479">Metal-binding</keyword>
<dbReference type="PROSITE" id="PS51891">
    <property type="entry name" value="CENP_V_GFA"/>
    <property type="match status" value="1"/>
</dbReference>
<dbReference type="PANTHER" id="PTHR33337">
    <property type="entry name" value="GFA DOMAIN-CONTAINING PROTEIN"/>
    <property type="match status" value="1"/>
</dbReference>
<reference evidence="6" key="1">
    <citation type="submission" date="2015-01" db="EMBL/GenBank/DDBJ databases">
        <authorList>
            <person name="Durling Mikael"/>
        </authorList>
    </citation>
    <scope>NUCLEOTIDE SEQUENCE</scope>
</reference>
<evidence type="ECO:0000256" key="1">
    <source>
        <dbReference type="ARBA" id="ARBA00005495"/>
    </source>
</evidence>
<evidence type="ECO:0000256" key="3">
    <source>
        <dbReference type="ARBA" id="ARBA00022833"/>
    </source>
</evidence>
<keyword evidence="3" id="KW-0862">Zinc</keyword>
<dbReference type="SUPFAM" id="SSF51316">
    <property type="entry name" value="Mss4-like"/>
    <property type="match status" value="1"/>
</dbReference>
<feature type="domain" description="CENP-V/GFA" evidence="5">
    <location>
        <begin position="25"/>
        <end position="148"/>
    </location>
</feature>
<dbReference type="GO" id="GO:0046872">
    <property type="term" value="F:metal ion binding"/>
    <property type="evidence" value="ECO:0007669"/>
    <property type="project" value="UniProtKB-KW"/>
</dbReference>
<accession>A0A0B7KIB3</accession>
<dbReference type="Pfam" id="PF04828">
    <property type="entry name" value="GFA"/>
    <property type="match status" value="1"/>
</dbReference>
<keyword evidence="4" id="KW-0456">Lyase</keyword>
<evidence type="ECO:0000256" key="2">
    <source>
        <dbReference type="ARBA" id="ARBA00022723"/>
    </source>
</evidence>
<dbReference type="EMBL" id="CDPU01000094">
    <property type="protein sequence ID" value="CEO57293.1"/>
    <property type="molecule type" value="Genomic_DNA"/>
</dbReference>
<gene>
    <name evidence="6" type="ORF">BN869_000013351_1</name>
</gene>
<comment type="similarity">
    <text evidence="1">Belongs to the Gfa family.</text>
</comment>
<sequence length="166" mass="18433">MADRSSNTLTGDPNQQPVSQFAESLHGQCLCGSISVTIKDPELFTRRRGHICHCSNCRKVSGSYASINLIIEDDKVDIVDRDGTLTEFKDGETLSGNTLGRWFCSRCGNPIKSVNSTLKGKVIVKMGIFPRIPAPEMEAFTLHRHPWQGNNPDVISYKTKLYGETM</sequence>
<evidence type="ECO:0000259" key="5">
    <source>
        <dbReference type="PROSITE" id="PS51891"/>
    </source>
</evidence>
<dbReference type="InterPro" id="IPR006913">
    <property type="entry name" value="CENP-V/GFA"/>
</dbReference>
<dbReference type="InterPro" id="IPR011057">
    <property type="entry name" value="Mss4-like_sf"/>
</dbReference>
<dbReference type="AlphaFoldDB" id="A0A0B7KIB3"/>
<proteinExistence type="inferred from homology"/>
<organism evidence="6">
    <name type="scientific">Bionectria ochroleuca</name>
    <name type="common">Gliocladium roseum</name>
    <dbReference type="NCBI Taxonomy" id="29856"/>
    <lineage>
        <taxon>Eukaryota</taxon>
        <taxon>Fungi</taxon>
        <taxon>Dikarya</taxon>
        <taxon>Ascomycota</taxon>
        <taxon>Pezizomycotina</taxon>
        <taxon>Sordariomycetes</taxon>
        <taxon>Hypocreomycetidae</taxon>
        <taxon>Hypocreales</taxon>
        <taxon>Bionectriaceae</taxon>
        <taxon>Clonostachys</taxon>
    </lineage>
</organism>
<dbReference type="GO" id="GO:0016846">
    <property type="term" value="F:carbon-sulfur lyase activity"/>
    <property type="evidence" value="ECO:0007669"/>
    <property type="project" value="InterPro"/>
</dbReference>
<protein>
    <recommendedName>
        <fullName evidence="5">CENP-V/GFA domain-containing protein</fullName>
    </recommendedName>
</protein>
<dbReference type="Gene3D" id="3.90.1590.10">
    <property type="entry name" value="glutathione-dependent formaldehyde- activating enzyme (gfa)"/>
    <property type="match status" value="1"/>
</dbReference>
<name>A0A0B7KIB3_BIOOC</name>
<evidence type="ECO:0000256" key="4">
    <source>
        <dbReference type="ARBA" id="ARBA00023239"/>
    </source>
</evidence>
<evidence type="ECO:0000313" key="6">
    <source>
        <dbReference type="EMBL" id="CEO57293.1"/>
    </source>
</evidence>